<gene>
    <name evidence="1" type="ORF">SARC_12943</name>
</gene>
<sequence length="165" mass="18422">PKHKYFCYTRTTDSSTDTISLKVHLHQTLRSLGHRYFSCNILSTVDTYEIVDIETSNTQRTQFWAELQYQSVAGIPQQLVTPLTSHSLRRGFMASALAISMSHRIISAILGIKQGSVKSYVRALIPSLHDSFFNGDRSSGGWTCNNINASHLFPVMTSISVIPVT</sequence>
<dbReference type="AlphaFoldDB" id="A0A0L0FCM4"/>
<dbReference type="Proteomes" id="UP000054560">
    <property type="component" value="Unassembled WGS sequence"/>
</dbReference>
<keyword evidence="2" id="KW-1185">Reference proteome</keyword>
<organism evidence="1 2">
    <name type="scientific">Sphaeroforma arctica JP610</name>
    <dbReference type="NCBI Taxonomy" id="667725"/>
    <lineage>
        <taxon>Eukaryota</taxon>
        <taxon>Ichthyosporea</taxon>
        <taxon>Ichthyophonida</taxon>
        <taxon>Sphaeroforma</taxon>
    </lineage>
</organism>
<dbReference type="EMBL" id="KQ244335">
    <property type="protein sequence ID" value="KNC74514.1"/>
    <property type="molecule type" value="Genomic_DNA"/>
</dbReference>
<dbReference type="RefSeq" id="XP_014148416.1">
    <property type="nucleotide sequence ID" value="XM_014292941.1"/>
</dbReference>
<evidence type="ECO:0000313" key="2">
    <source>
        <dbReference type="Proteomes" id="UP000054560"/>
    </source>
</evidence>
<proteinExistence type="predicted"/>
<protein>
    <submittedName>
        <fullName evidence="1">Uncharacterized protein</fullName>
    </submittedName>
</protein>
<dbReference type="GeneID" id="25913447"/>
<name>A0A0L0FCM4_9EUKA</name>
<feature type="non-terminal residue" evidence="1">
    <location>
        <position position="1"/>
    </location>
</feature>
<accession>A0A0L0FCM4</accession>
<reference evidence="1 2" key="1">
    <citation type="submission" date="2011-02" db="EMBL/GenBank/DDBJ databases">
        <title>The Genome Sequence of Sphaeroforma arctica JP610.</title>
        <authorList>
            <consortium name="The Broad Institute Genome Sequencing Platform"/>
            <person name="Russ C."/>
            <person name="Cuomo C."/>
            <person name="Young S.K."/>
            <person name="Zeng Q."/>
            <person name="Gargeya S."/>
            <person name="Alvarado L."/>
            <person name="Berlin A."/>
            <person name="Chapman S.B."/>
            <person name="Chen Z."/>
            <person name="Freedman E."/>
            <person name="Gellesch M."/>
            <person name="Goldberg J."/>
            <person name="Griggs A."/>
            <person name="Gujja S."/>
            <person name="Heilman E."/>
            <person name="Heiman D."/>
            <person name="Howarth C."/>
            <person name="Mehta T."/>
            <person name="Neiman D."/>
            <person name="Pearson M."/>
            <person name="Roberts A."/>
            <person name="Saif S."/>
            <person name="Shea T."/>
            <person name="Shenoy N."/>
            <person name="Sisk P."/>
            <person name="Stolte C."/>
            <person name="Sykes S."/>
            <person name="White J."/>
            <person name="Yandava C."/>
            <person name="Burger G."/>
            <person name="Gray M.W."/>
            <person name="Holland P.W.H."/>
            <person name="King N."/>
            <person name="Lang F.B.F."/>
            <person name="Roger A.J."/>
            <person name="Ruiz-Trillo I."/>
            <person name="Haas B."/>
            <person name="Nusbaum C."/>
            <person name="Birren B."/>
        </authorList>
    </citation>
    <scope>NUCLEOTIDE SEQUENCE [LARGE SCALE GENOMIC DNA]</scope>
    <source>
        <strain evidence="1 2">JP610</strain>
    </source>
</reference>
<evidence type="ECO:0000313" key="1">
    <source>
        <dbReference type="EMBL" id="KNC74515.1"/>
    </source>
</evidence>
<dbReference type="RefSeq" id="XP_014148417.1">
    <property type="nucleotide sequence ID" value="XM_014292942.1"/>
</dbReference>
<dbReference type="EMBL" id="KQ244335">
    <property type="protein sequence ID" value="KNC74515.1"/>
    <property type="molecule type" value="Genomic_DNA"/>
</dbReference>